<evidence type="ECO:0000313" key="1">
    <source>
        <dbReference type="Proteomes" id="UP000887569"/>
    </source>
</evidence>
<sequence>MMMERALMHRNFRYTSFLFSVPVGFLLFKIQTLYFRCFFETIEKVENKRISVLRMSKDVMTSSDVTKIHDFSLVRFVFIKKQHSEEAITSFGISEIYR</sequence>
<keyword evidence="1" id="KW-1185">Reference proteome</keyword>
<protein>
    <submittedName>
        <fullName evidence="2">Uncharacterized protein</fullName>
    </submittedName>
</protein>
<name>A0A915A6I6_PARUN</name>
<accession>A0A915A6I6</accession>
<dbReference type="AlphaFoldDB" id="A0A915A6I6"/>
<dbReference type="Proteomes" id="UP000887569">
    <property type="component" value="Unplaced"/>
</dbReference>
<evidence type="ECO:0000313" key="2">
    <source>
        <dbReference type="WBParaSite" id="PgR001X_g090_t01"/>
    </source>
</evidence>
<dbReference type="WBParaSite" id="PgR001X_g090_t01">
    <property type="protein sequence ID" value="PgR001X_g090_t01"/>
    <property type="gene ID" value="PgR001X_g090"/>
</dbReference>
<reference evidence="2" key="1">
    <citation type="submission" date="2022-11" db="UniProtKB">
        <authorList>
            <consortium name="WormBaseParasite"/>
        </authorList>
    </citation>
    <scope>IDENTIFICATION</scope>
</reference>
<organism evidence="1 2">
    <name type="scientific">Parascaris univalens</name>
    <name type="common">Nematode worm</name>
    <dbReference type="NCBI Taxonomy" id="6257"/>
    <lineage>
        <taxon>Eukaryota</taxon>
        <taxon>Metazoa</taxon>
        <taxon>Ecdysozoa</taxon>
        <taxon>Nematoda</taxon>
        <taxon>Chromadorea</taxon>
        <taxon>Rhabditida</taxon>
        <taxon>Spirurina</taxon>
        <taxon>Ascaridomorpha</taxon>
        <taxon>Ascaridoidea</taxon>
        <taxon>Ascarididae</taxon>
        <taxon>Parascaris</taxon>
    </lineage>
</organism>
<proteinExistence type="predicted"/>